<evidence type="ECO:0000313" key="9">
    <source>
        <dbReference type="EMBL" id="MDQ0161833.1"/>
    </source>
</evidence>
<keyword evidence="6" id="KW-0597">Phosphoprotein</keyword>
<dbReference type="RefSeq" id="WP_419151406.1">
    <property type="nucleotide sequence ID" value="NZ_JAUSTR010000001.1"/>
</dbReference>
<dbReference type="SUPFAM" id="SSF46689">
    <property type="entry name" value="Homeodomain-like"/>
    <property type="match status" value="1"/>
</dbReference>
<dbReference type="SMART" id="SM00382">
    <property type="entry name" value="AAA"/>
    <property type="match status" value="1"/>
</dbReference>
<keyword evidence="10" id="KW-1185">Reference proteome</keyword>
<dbReference type="InterPro" id="IPR009057">
    <property type="entry name" value="Homeodomain-like_sf"/>
</dbReference>
<dbReference type="Gene3D" id="1.10.8.60">
    <property type="match status" value="1"/>
</dbReference>
<evidence type="ECO:0000259" key="7">
    <source>
        <dbReference type="PROSITE" id="PS50045"/>
    </source>
</evidence>
<dbReference type="Gene3D" id="3.40.50.2300">
    <property type="match status" value="1"/>
</dbReference>
<keyword evidence="2" id="KW-0067">ATP-binding</keyword>
<evidence type="ECO:0000256" key="4">
    <source>
        <dbReference type="ARBA" id="ARBA00023125"/>
    </source>
</evidence>
<dbReference type="SMART" id="SM00448">
    <property type="entry name" value="REC"/>
    <property type="match status" value="1"/>
</dbReference>
<sequence>MNSILVIDDEKSICSSLQFALEDHYKVFTTTDPNEGISIIKNQEIDLVLLDLRLKDIDGMEILKEIKSIDQAINVIMMTAYSTIESSVKAMKEGAYYYITKPINMEQLFLLIQKAFEYESLKKEVHRLHQSLDEKNGYGRMIGKSKKMENVYHLIEKVKDIDSNVLITGESGTGKELVARTIHELGNRKNGPFEVVNCAAIPENLLESELFGYRKGTFTGAVHDKVGKFVSADGGTLFLDEIGELPLSLQAKILRVIQEREVTPLGTNKKIKINFRIVSATNRNLFEMVQKGQYREDLYFRLNVIPIHLPPLRERKEDLPLFIQHFLEKNSQRMNKPIKQLSRSVTKFLYEYDYPGNVRELSNIIEYAVALSQNHTIDFEDLPPFLKHNHSEANVQKEDGDYIVFPIGSTLKEIEKKTILKTLEYYGGHRKNTAAVLGISERSLRNKLKEYRSKH</sequence>
<dbReference type="InterPro" id="IPR011006">
    <property type="entry name" value="CheY-like_superfamily"/>
</dbReference>
<name>A0ABT9VLI4_9BACI</name>
<dbReference type="EMBL" id="JAUSTR010000001">
    <property type="protein sequence ID" value="MDQ0161833.1"/>
    <property type="molecule type" value="Genomic_DNA"/>
</dbReference>
<evidence type="ECO:0000313" key="10">
    <source>
        <dbReference type="Proteomes" id="UP001225646"/>
    </source>
</evidence>
<dbReference type="InterPro" id="IPR027417">
    <property type="entry name" value="P-loop_NTPase"/>
</dbReference>
<dbReference type="PROSITE" id="PS50110">
    <property type="entry name" value="RESPONSE_REGULATORY"/>
    <property type="match status" value="1"/>
</dbReference>
<organism evidence="9 10">
    <name type="scientific">Aeribacillus alveayuensis</name>
    <dbReference type="NCBI Taxonomy" id="279215"/>
    <lineage>
        <taxon>Bacteria</taxon>
        <taxon>Bacillati</taxon>
        <taxon>Bacillota</taxon>
        <taxon>Bacilli</taxon>
        <taxon>Bacillales</taxon>
        <taxon>Bacillaceae</taxon>
        <taxon>Aeribacillus</taxon>
    </lineage>
</organism>
<dbReference type="Proteomes" id="UP001225646">
    <property type="component" value="Unassembled WGS sequence"/>
</dbReference>
<dbReference type="Pfam" id="PF00072">
    <property type="entry name" value="Response_reg"/>
    <property type="match status" value="1"/>
</dbReference>
<keyword evidence="3" id="KW-0805">Transcription regulation</keyword>
<accession>A0ABT9VLI4</accession>
<dbReference type="InterPro" id="IPR002197">
    <property type="entry name" value="HTH_Fis"/>
</dbReference>
<dbReference type="Pfam" id="PF25601">
    <property type="entry name" value="AAA_lid_14"/>
    <property type="match status" value="1"/>
</dbReference>
<proteinExistence type="predicted"/>
<dbReference type="Gene3D" id="1.10.10.60">
    <property type="entry name" value="Homeodomain-like"/>
    <property type="match status" value="1"/>
</dbReference>
<comment type="caution">
    <text evidence="9">The sequence shown here is derived from an EMBL/GenBank/DDBJ whole genome shotgun (WGS) entry which is preliminary data.</text>
</comment>
<dbReference type="InterPro" id="IPR025944">
    <property type="entry name" value="Sigma_54_int_dom_CS"/>
</dbReference>
<dbReference type="PRINTS" id="PR01590">
    <property type="entry name" value="HTHFIS"/>
</dbReference>
<dbReference type="InterPro" id="IPR025662">
    <property type="entry name" value="Sigma_54_int_dom_ATP-bd_1"/>
</dbReference>
<reference evidence="9 10" key="1">
    <citation type="submission" date="2023-07" db="EMBL/GenBank/DDBJ databases">
        <title>Genomic Encyclopedia of Type Strains, Phase IV (KMG-IV): sequencing the most valuable type-strain genomes for metagenomic binning, comparative biology and taxonomic classification.</title>
        <authorList>
            <person name="Goeker M."/>
        </authorList>
    </citation>
    <scope>NUCLEOTIDE SEQUENCE [LARGE SCALE GENOMIC DNA]</scope>
    <source>
        <strain evidence="9 10">DSM 19092</strain>
    </source>
</reference>
<gene>
    <name evidence="9" type="ORF">J2S06_000903</name>
</gene>
<keyword evidence="5" id="KW-0804">Transcription</keyword>
<keyword evidence="1" id="KW-0547">Nucleotide-binding</keyword>
<dbReference type="PROSITE" id="PS50045">
    <property type="entry name" value="SIGMA54_INTERACT_4"/>
    <property type="match status" value="1"/>
</dbReference>
<dbReference type="PROSITE" id="PS00676">
    <property type="entry name" value="SIGMA54_INTERACT_2"/>
    <property type="match status" value="1"/>
</dbReference>
<dbReference type="SUPFAM" id="SSF52172">
    <property type="entry name" value="CheY-like"/>
    <property type="match status" value="1"/>
</dbReference>
<dbReference type="PANTHER" id="PTHR32071:SF57">
    <property type="entry name" value="C4-DICARBOXYLATE TRANSPORT TRANSCRIPTIONAL REGULATORY PROTEIN DCTD"/>
    <property type="match status" value="1"/>
</dbReference>
<dbReference type="InterPro" id="IPR003593">
    <property type="entry name" value="AAA+_ATPase"/>
</dbReference>
<dbReference type="Pfam" id="PF02954">
    <property type="entry name" value="HTH_8"/>
    <property type="match status" value="1"/>
</dbReference>
<dbReference type="InterPro" id="IPR001789">
    <property type="entry name" value="Sig_transdc_resp-reg_receiver"/>
</dbReference>
<dbReference type="PROSITE" id="PS00688">
    <property type="entry name" value="SIGMA54_INTERACT_3"/>
    <property type="match status" value="1"/>
</dbReference>
<dbReference type="InterPro" id="IPR025943">
    <property type="entry name" value="Sigma_54_int_dom_ATP-bd_2"/>
</dbReference>
<dbReference type="InterPro" id="IPR002078">
    <property type="entry name" value="Sigma_54_int"/>
</dbReference>
<evidence type="ECO:0000259" key="8">
    <source>
        <dbReference type="PROSITE" id="PS50110"/>
    </source>
</evidence>
<dbReference type="PANTHER" id="PTHR32071">
    <property type="entry name" value="TRANSCRIPTIONAL REGULATORY PROTEIN"/>
    <property type="match status" value="1"/>
</dbReference>
<evidence type="ECO:0000256" key="1">
    <source>
        <dbReference type="ARBA" id="ARBA00022741"/>
    </source>
</evidence>
<dbReference type="SUPFAM" id="SSF52540">
    <property type="entry name" value="P-loop containing nucleoside triphosphate hydrolases"/>
    <property type="match status" value="1"/>
</dbReference>
<feature type="domain" description="Sigma-54 factor interaction" evidence="7">
    <location>
        <begin position="141"/>
        <end position="370"/>
    </location>
</feature>
<evidence type="ECO:0000256" key="2">
    <source>
        <dbReference type="ARBA" id="ARBA00022840"/>
    </source>
</evidence>
<evidence type="ECO:0000256" key="3">
    <source>
        <dbReference type="ARBA" id="ARBA00023015"/>
    </source>
</evidence>
<evidence type="ECO:0000256" key="6">
    <source>
        <dbReference type="PROSITE-ProRule" id="PRU00169"/>
    </source>
</evidence>
<keyword evidence="4" id="KW-0238">DNA-binding</keyword>
<dbReference type="Gene3D" id="3.40.50.300">
    <property type="entry name" value="P-loop containing nucleotide triphosphate hydrolases"/>
    <property type="match status" value="1"/>
</dbReference>
<feature type="domain" description="Response regulatory" evidence="8">
    <location>
        <begin position="3"/>
        <end position="116"/>
    </location>
</feature>
<protein>
    <submittedName>
        <fullName evidence="9">Two-component system response regulator AtoC</fullName>
    </submittedName>
</protein>
<dbReference type="PROSITE" id="PS00675">
    <property type="entry name" value="SIGMA54_INTERACT_1"/>
    <property type="match status" value="1"/>
</dbReference>
<evidence type="ECO:0000256" key="5">
    <source>
        <dbReference type="ARBA" id="ARBA00023163"/>
    </source>
</evidence>
<dbReference type="Pfam" id="PF00158">
    <property type="entry name" value="Sigma54_activat"/>
    <property type="match status" value="1"/>
</dbReference>
<dbReference type="CDD" id="cd00009">
    <property type="entry name" value="AAA"/>
    <property type="match status" value="1"/>
</dbReference>
<dbReference type="InterPro" id="IPR058031">
    <property type="entry name" value="AAA_lid_NorR"/>
</dbReference>
<feature type="modified residue" description="4-aspartylphosphate" evidence="6">
    <location>
        <position position="51"/>
    </location>
</feature>